<dbReference type="AlphaFoldDB" id="A0A0G0MCS5"/>
<protein>
    <submittedName>
        <fullName evidence="3">Nudix hydrolase 3</fullName>
    </submittedName>
</protein>
<dbReference type="Gene3D" id="3.90.79.10">
    <property type="entry name" value="Nucleoside Triphosphate Pyrophosphohydrolase"/>
    <property type="match status" value="1"/>
</dbReference>
<sequence>MKAKRIKNDELLDLVNEKDEVIGTVWKSDAHKDPSKIHREVAVAVFNKQGEVLLQKRSLKKEHHPGRWAITAGHVGAGEEPEHAAKRELFEELGWKNEIKFLGKIFAQDNKESRIFWIYYVLVNGESSVNFDKEEIEDVGWINFRKIAEFSKENEYVLKGTTHRILTRVLTEVGI</sequence>
<gene>
    <name evidence="3" type="ORF">UT23_C0005G0028</name>
</gene>
<proteinExistence type="predicted"/>
<feature type="domain" description="Nudix hydrolase" evidence="2">
    <location>
        <begin position="36"/>
        <end position="164"/>
    </location>
</feature>
<dbReference type="PROSITE" id="PS51462">
    <property type="entry name" value="NUDIX"/>
    <property type="match status" value="1"/>
</dbReference>
<dbReference type="InterPro" id="IPR000086">
    <property type="entry name" value="NUDIX_hydrolase_dom"/>
</dbReference>
<dbReference type="PANTHER" id="PTHR10885:SF0">
    <property type="entry name" value="ISOPENTENYL-DIPHOSPHATE DELTA-ISOMERASE"/>
    <property type="match status" value="1"/>
</dbReference>
<dbReference type="PANTHER" id="PTHR10885">
    <property type="entry name" value="ISOPENTENYL-DIPHOSPHATE DELTA-ISOMERASE"/>
    <property type="match status" value="1"/>
</dbReference>
<dbReference type="Proteomes" id="UP000034325">
    <property type="component" value="Unassembled WGS sequence"/>
</dbReference>
<evidence type="ECO:0000256" key="1">
    <source>
        <dbReference type="ARBA" id="ARBA00022801"/>
    </source>
</evidence>
<reference evidence="3 4" key="1">
    <citation type="journal article" date="2015" name="Nature">
        <title>rRNA introns, odd ribosomes, and small enigmatic genomes across a large radiation of phyla.</title>
        <authorList>
            <person name="Brown C.T."/>
            <person name="Hug L.A."/>
            <person name="Thomas B.C."/>
            <person name="Sharon I."/>
            <person name="Castelle C.J."/>
            <person name="Singh A."/>
            <person name="Wilkins M.J."/>
            <person name="Williams K.H."/>
            <person name="Banfield J.F."/>
        </authorList>
    </citation>
    <scope>NUCLEOTIDE SEQUENCE [LARGE SCALE GENOMIC DNA]</scope>
</reference>
<evidence type="ECO:0000313" key="3">
    <source>
        <dbReference type="EMBL" id="KKQ98105.1"/>
    </source>
</evidence>
<name>A0A0G0MCS5_9BACT</name>
<dbReference type="Pfam" id="PF00293">
    <property type="entry name" value="NUDIX"/>
    <property type="match status" value="1"/>
</dbReference>
<comment type="caution">
    <text evidence="3">The sequence shown here is derived from an EMBL/GenBank/DDBJ whole genome shotgun (WGS) entry which is preliminary data.</text>
</comment>
<dbReference type="SUPFAM" id="SSF55811">
    <property type="entry name" value="Nudix"/>
    <property type="match status" value="1"/>
</dbReference>
<dbReference type="EMBL" id="LBWA01000005">
    <property type="protein sequence ID" value="KKQ98105.1"/>
    <property type="molecule type" value="Genomic_DNA"/>
</dbReference>
<evidence type="ECO:0000313" key="4">
    <source>
        <dbReference type="Proteomes" id="UP000034325"/>
    </source>
</evidence>
<organism evidence="3 4">
    <name type="scientific">Candidatus Woesebacteria bacterium GW2011_GWA1_39_12</name>
    <dbReference type="NCBI Taxonomy" id="1618549"/>
    <lineage>
        <taxon>Bacteria</taxon>
        <taxon>Candidatus Woeseibacteriota</taxon>
    </lineage>
</organism>
<keyword evidence="1 3" id="KW-0378">Hydrolase</keyword>
<dbReference type="InterPro" id="IPR020084">
    <property type="entry name" value="NUDIX_hydrolase_CS"/>
</dbReference>
<accession>A0A0G0MCS5</accession>
<dbReference type="PROSITE" id="PS00893">
    <property type="entry name" value="NUDIX_BOX"/>
    <property type="match status" value="1"/>
</dbReference>
<dbReference type="CDD" id="cd04692">
    <property type="entry name" value="NUDIX_Hydrolase"/>
    <property type="match status" value="1"/>
</dbReference>
<dbReference type="GO" id="GO:0016787">
    <property type="term" value="F:hydrolase activity"/>
    <property type="evidence" value="ECO:0007669"/>
    <property type="project" value="UniProtKB-KW"/>
</dbReference>
<dbReference type="InterPro" id="IPR015797">
    <property type="entry name" value="NUDIX_hydrolase-like_dom_sf"/>
</dbReference>
<evidence type="ECO:0000259" key="2">
    <source>
        <dbReference type="PROSITE" id="PS51462"/>
    </source>
</evidence>